<feature type="transmembrane region" description="Helical" evidence="6">
    <location>
        <begin position="45"/>
        <end position="65"/>
    </location>
</feature>
<dbReference type="KEGG" id="msil:METEAL_03940"/>
<protein>
    <recommendedName>
        <fullName evidence="9">Polysaccharide biosynthesis protein</fullName>
    </recommendedName>
</protein>
<feature type="transmembrane region" description="Helical" evidence="6">
    <location>
        <begin position="12"/>
        <end position="33"/>
    </location>
</feature>
<dbReference type="GO" id="GO:0005886">
    <property type="term" value="C:plasma membrane"/>
    <property type="evidence" value="ECO:0007669"/>
    <property type="project" value="UniProtKB-SubCell"/>
</dbReference>
<evidence type="ECO:0000256" key="3">
    <source>
        <dbReference type="ARBA" id="ARBA00022692"/>
    </source>
</evidence>
<accession>A0AA48GNE8</accession>
<evidence type="ECO:0000313" key="7">
    <source>
        <dbReference type="EMBL" id="BDU71220.1"/>
    </source>
</evidence>
<dbReference type="Pfam" id="PF13440">
    <property type="entry name" value="Polysacc_synt_3"/>
    <property type="match status" value="1"/>
</dbReference>
<dbReference type="PANTHER" id="PTHR30250:SF11">
    <property type="entry name" value="O-ANTIGEN TRANSPORTER-RELATED"/>
    <property type="match status" value="1"/>
</dbReference>
<evidence type="ECO:0000256" key="5">
    <source>
        <dbReference type="ARBA" id="ARBA00023136"/>
    </source>
</evidence>
<comment type="subcellular location">
    <subcellularLocation>
        <location evidence="1">Cell membrane</location>
        <topology evidence="1">Multi-pass membrane protein</topology>
    </subcellularLocation>
</comment>
<keyword evidence="2" id="KW-1003">Cell membrane</keyword>
<proteinExistence type="predicted"/>
<keyword evidence="3 6" id="KW-0812">Transmembrane</keyword>
<organism evidence="7 8">
    <name type="scientific">Mesoterricola silvestris</name>
    <dbReference type="NCBI Taxonomy" id="2927979"/>
    <lineage>
        <taxon>Bacteria</taxon>
        <taxon>Pseudomonadati</taxon>
        <taxon>Acidobacteriota</taxon>
        <taxon>Holophagae</taxon>
        <taxon>Holophagales</taxon>
        <taxon>Holophagaceae</taxon>
        <taxon>Mesoterricola</taxon>
    </lineage>
</organism>
<feature type="transmembrane region" description="Helical" evidence="6">
    <location>
        <begin position="299"/>
        <end position="318"/>
    </location>
</feature>
<evidence type="ECO:0000256" key="4">
    <source>
        <dbReference type="ARBA" id="ARBA00022989"/>
    </source>
</evidence>
<evidence type="ECO:0000256" key="2">
    <source>
        <dbReference type="ARBA" id="ARBA00022475"/>
    </source>
</evidence>
<keyword evidence="5 6" id="KW-0472">Membrane</keyword>
<dbReference type="AlphaFoldDB" id="A0AA48GNE8"/>
<evidence type="ECO:0000256" key="6">
    <source>
        <dbReference type="SAM" id="Phobius"/>
    </source>
</evidence>
<dbReference type="InterPro" id="IPR050833">
    <property type="entry name" value="Poly_Biosynth_Transport"/>
</dbReference>
<keyword evidence="8" id="KW-1185">Reference proteome</keyword>
<name>A0AA48GNE8_9BACT</name>
<dbReference type="PANTHER" id="PTHR30250">
    <property type="entry name" value="PST FAMILY PREDICTED COLANIC ACID TRANSPORTER"/>
    <property type="match status" value="1"/>
</dbReference>
<feature type="transmembrane region" description="Helical" evidence="6">
    <location>
        <begin position="367"/>
        <end position="383"/>
    </location>
</feature>
<dbReference type="EMBL" id="AP027080">
    <property type="protein sequence ID" value="BDU71220.1"/>
    <property type="molecule type" value="Genomic_DNA"/>
</dbReference>
<dbReference type="Proteomes" id="UP001238179">
    <property type="component" value="Chromosome"/>
</dbReference>
<evidence type="ECO:0000313" key="8">
    <source>
        <dbReference type="Proteomes" id="UP001238179"/>
    </source>
</evidence>
<reference evidence="8" key="1">
    <citation type="journal article" date="2023" name="Int. J. Syst. Evol. Microbiol.">
        <title>Mesoterricola silvestris gen. nov., sp. nov., Mesoterricola sediminis sp. nov., Geothrix oryzae sp. nov., Geothrix edaphica sp. nov., Geothrix rubra sp. nov., and Geothrix limicola sp. nov., six novel members of Acidobacteriota isolated from soils.</title>
        <authorList>
            <person name="Itoh H."/>
            <person name="Sugisawa Y."/>
            <person name="Mise K."/>
            <person name="Xu Z."/>
            <person name="Kuniyasu M."/>
            <person name="Ushijima N."/>
            <person name="Kawano K."/>
            <person name="Kobayashi E."/>
            <person name="Shiratori Y."/>
            <person name="Masuda Y."/>
            <person name="Senoo K."/>
        </authorList>
    </citation>
    <scope>NUCLEOTIDE SEQUENCE [LARGE SCALE GENOMIC DNA]</scope>
    <source>
        <strain evidence="8">W79</strain>
    </source>
</reference>
<feature type="transmembrane region" description="Helical" evidence="6">
    <location>
        <begin position="77"/>
        <end position="98"/>
    </location>
</feature>
<feature type="transmembrane region" description="Helical" evidence="6">
    <location>
        <begin position="389"/>
        <end position="413"/>
    </location>
</feature>
<evidence type="ECO:0000256" key="1">
    <source>
        <dbReference type="ARBA" id="ARBA00004651"/>
    </source>
</evidence>
<sequence length="423" mass="45348">MASPFTGFRLKVLQVAGGTAVAQGLLVAASPVLTRLYTPADFGVLVVYVSLVSLLVTVASLRFELALPLPEDEGEAAGLLLLCVALVGLTTGAGALAIRVFRARILGWMGEPGLGPYLWLVPVSTLGAGLYQVFTCWAIRKERYDRIARTRVTQGLTQLTVQVAAGMLGQGPAGLLAGDALGRTNGTRTLALLDWRRDWARVRRARPADLLRAARRYRSFPLYSSGTALLNTVNLRMPGLLLAICYGPATAGCFALAQRVFALPSSIIGESVAQVFFGESAQLKGASLMPLFRGTVSRMFLLGLPIMALSSAAGWFLFPAVFGAAWKSAGVFLVAIAPMALAQFTGACVSSALVVLERQDLALLREVIRSLLFFGGIGAAWILKWDAPWAVGLFGLTGTVSYGLYGWITWYAIRRHDRNPERP</sequence>
<dbReference type="RefSeq" id="WP_316414105.1">
    <property type="nucleotide sequence ID" value="NZ_AP027080.1"/>
</dbReference>
<keyword evidence="4 6" id="KW-1133">Transmembrane helix</keyword>
<feature type="transmembrane region" description="Helical" evidence="6">
    <location>
        <begin position="118"/>
        <end position="139"/>
    </location>
</feature>
<evidence type="ECO:0008006" key="9">
    <source>
        <dbReference type="Google" id="ProtNLM"/>
    </source>
</evidence>
<feature type="transmembrane region" description="Helical" evidence="6">
    <location>
        <begin position="330"/>
        <end position="355"/>
    </location>
</feature>
<gene>
    <name evidence="7" type="ORF">METEAL_03940</name>
</gene>